<accession>A0A6A6B838</accession>
<dbReference type="Proteomes" id="UP000799438">
    <property type="component" value="Unassembled WGS sequence"/>
</dbReference>
<dbReference type="GeneID" id="54304336"/>
<organism evidence="2 3">
    <name type="scientific">Aplosporella prunicola CBS 121167</name>
    <dbReference type="NCBI Taxonomy" id="1176127"/>
    <lineage>
        <taxon>Eukaryota</taxon>
        <taxon>Fungi</taxon>
        <taxon>Dikarya</taxon>
        <taxon>Ascomycota</taxon>
        <taxon>Pezizomycotina</taxon>
        <taxon>Dothideomycetes</taxon>
        <taxon>Dothideomycetes incertae sedis</taxon>
        <taxon>Botryosphaeriales</taxon>
        <taxon>Aplosporellaceae</taxon>
        <taxon>Aplosporella</taxon>
    </lineage>
</organism>
<keyword evidence="3" id="KW-1185">Reference proteome</keyword>
<dbReference type="AlphaFoldDB" id="A0A6A6B838"/>
<protein>
    <submittedName>
        <fullName evidence="2">Uncharacterized protein</fullName>
    </submittedName>
</protein>
<feature type="region of interest" description="Disordered" evidence="1">
    <location>
        <begin position="1"/>
        <end position="22"/>
    </location>
</feature>
<proteinExistence type="predicted"/>
<sequence length="136" mass="14992">MQVLKPAARKVSPAERREREQPALPFPFSRPACPSSLFVAVALLCLVLGCEAANLRVTLTHSHKPLPSCRACLPPACTETSHPPKTCCSASLPRGDGYLGRHVCMYMHARMVVYVRKWRPMCLPALFDIVPPRSLG</sequence>
<reference evidence="2" key="1">
    <citation type="journal article" date="2020" name="Stud. Mycol.">
        <title>101 Dothideomycetes genomes: a test case for predicting lifestyles and emergence of pathogens.</title>
        <authorList>
            <person name="Haridas S."/>
            <person name="Albert R."/>
            <person name="Binder M."/>
            <person name="Bloem J."/>
            <person name="Labutti K."/>
            <person name="Salamov A."/>
            <person name="Andreopoulos B."/>
            <person name="Baker S."/>
            <person name="Barry K."/>
            <person name="Bills G."/>
            <person name="Bluhm B."/>
            <person name="Cannon C."/>
            <person name="Castanera R."/>
            <person name="Culley D."/>
            <person name="Daum C."/>
            <person name="Ezra D."/>
            <person name="Gonzalez J."/>
            <person name="Henrissat B."/>
            <person name="Kuo A."/>
            <person name="Liang C."/>
            <person name="Lipzen A."/>
            <person name="Lutzoni F."/>
            <person name="Magnuson J."/>
            <person name="Mondo S."/>
            <person name="Nolan M."/>
            <person name="Ohm R."/>
            <person name="Pangilinan J."/>
            <person name="Park H.-J."/>
            <person name="Ramirez L."/>
            <person name="Alfaro M."/>
            <person name="Sun H."/>
            <person name="Tritt A."/>
            <person name="Yoshinaga Y."/>
            <person name="Zwiers L.-H."/>
            <person name="Turgeon B."/>
            <person name="Goodwin S."/>
            <person name="Spatafora J."/>
            <person name="Crous P."/>
            <person name="Grigoriev I."/>
        </authorList>
    </citation>
    <scope>NUCLEOTIDE SEQUENCE</scope>
    <source>
        <strain evidence="2">CBS 121167</strain>
    </source>
</reference>
<evidence type="ECO:0000313" key="2">
    <source>
        <dbReference type="EMBL" id="KAF2140372.1"/>
    </source>
</evidence>
<dbReference type="EMBL" id="ML995490">
    <property type="protein sequence ID" value="KAF2140372.1"/>
    <property type="molecule type" value="Genomic_DNA"/>
</dbReference>
<evidence type="ECO:0000256" key="1">
    <source>
        <dbReference type="SAM" id="MobiDB-lite"/>
    </source>
</evidence>
<evidence type="ECO:0000313" key="3">
    <source>
        <dbReference type="Proteomes" id="UP000799438"/>
    </source>
</evidence>
<dbReference type="RefSeq" id="XP_033396085.1">
    <property type="nucleotide sequence ID" value="XM_033546829.1"/>
</dbReference>
<feature type="compositionally biased region" description="Basic and acidic residues" evidence="1">
    <location>
        <begin position="12"/>
        <end position="21"/>
    </location>
</feature>
<gene>
    <name evidence="2" type="ORF">K452DRAFT_54887</name>
</gene>
<name>A0A6A6B838_9PEZI</name>